<dbReference type="RefSeq" id="XP_009066765.1">
    <property type="nucleotide sequence ID" value="XM_009068517.1"/>
</dbReference>
<evidence type="ECO:0000313" key="2">
    <source>
        <dbReference type="EMBL" id="ESO82576.1"/>
    </source>
</evidence>
<dbReference type="KEGG" id="lgi:LOTGIDRAFT_169897"/>
<organism evidence="2 3">
    <name type="scientific">Lottia gigantea</name>
    <name type="common">Giant owl limpet</name>
    <dbReference type="NCBI Taxonomy" id="225164"/>
    <lineage>
        <taxon>Eukaryota</taxon>
        <taxon>Metazoa</taxon>
        <taxon>Spiralia</taxon>
        <taxon>Lophotrochozoa</taxon>
        <taxon>Mollusca</taxon>
        <taxon>Gastropoda</taxon>
        <taxon>Patellogastropoda</taxon>
        <taxon>Lottioidea</taxon>
        <taxon>Lottiidae</taxon>
        <taxon>Lottia</taxon>
    </lineage>
</organism>
<dbReference type="Proteomes" id="UP000030746">
    <property type="component" value="Unassembled WGS sequence"/>
</dbReference>
<dbReference type="HOGENOM" id="CLU_1867428_0_0_1"/>
<dbReference type="EMBL" id="KB203855">
    <property type="protein sequence ID" value="ESO82576.1"/>
    <property type="molecule type" value="Genomic_DNA"/>
</dbReference>
<accession>V3ZNZ9</accession>
<feature type="compositionally biased region" description="Basic residues" evidence="1">
    <location>
        <begin position="75"/>
        <end position="86"/>
    </location>
</feature>
<keyword evidence="3" id="KW-1185">Reference proteome</keyword>
<protein>
    <submittedName>
        <fullName evidence="2">Uncharacterized protein</fullName>
    </submittedName>
</protein>
<reference evidence="2 3" key="1">
    <citation type="journal article" date="2013" name="Nature">
        <title>Insights into bilaterian evolution from three spiralian genomes.</title>
        <authorList>
            <person name="Simakov O."/>
            <person name="Marletaz F."/>
            <person name="Cho S.J."/>
            <person name="Edsinger-Gonzales E."/>
            <person name="Havlak P."/>
            <person name="Hellsten U."/>
            <person name="Kuo D.H."/>
            <person name="Larsson T."/>
            <person name="Lv J."/>
            <person name="Arendt D."/>
            <person name="Savage R."/>
            <person name="Osoegawa K."/>
            <person name="de Jong P."/>
            <person name="Grimwood J."/>
            <person name="Chapman J.A."/>
            <person name="Shapiro H."/>
            <person name="Aerts A."/>
            <person name="Otillar R.P."/>
            <person name="Terry A.Y."/>
            <person name="Boore J.L."/>
            <person name="Grigoriev I.V."/>
            <person name="Lindberg D.R."/>
            <person name="Seaver E.C."/>
            <person name="Weisblat D.A."/>
            <person name="Putnam N.H."/>
            <person name="Rokhsar D.S."/>
        </authorList>
    </citation>
    <scope>NUCLEOTIDE SEQUENCE [LARGE SCALE GENOMIC DNA]</scope>
</reference>
<dbReference type="CTD" id="20241257"/>
<dbReference type="AlphaFoldDB" id="V3ZNZ9"/>
<gene>
    <name evidence="2" type="ORF">LOTGIDRAFT_169897</name>
</gene>
<evidence type="ECO:0000313" key="3">
    <source>
        <dbReference type="Proteomes" id="UP000030746"/>
    </source>
</evidence>
<proteinExistence type="predicted"/>
<feature type="region of interest" description="Disordered" evidence="1">
    <location>
        <begin position="75"/>
        <end position="105"/>
    </location>
</feature>
<sequence>MMLFLEPIHVLESRIEIIHLYHHFKPIWRSYKFECPSLTSKDMRQPLKERIQNAINQAVLHEEVAYGALIVGGRRVTRKKRKHKPVKKDQNNNTKKNKKQQEKNKKYFKLVEEEVGRKMFLLKFLKTLRQRPEKCVS</sequence>
<dbReference type="GeneID" id="20241257"/>
<evidence type="ECO:0000256" key="1">
    <source>
        <dbReference type="SAM" id="MobiDB-lite"/>
    </source>
</evidence>
<name>V3ZNZ9_LOTGI</name>